<keyword evidence="4" id="KW-1185">Reference proteome</keyword>
<dbReference type="InterPro" id="IPR001806">
    <property type="entry name" value="Small_GTPase"/>
</dbReference>
<dbReference type="PROSITE" id="PS51421">
    <property type="entry name" value="RAS"/>
    <property type="match status" value="1"/>
</dbReference>
<evidence type="ECO:0000313" key="3">
    <source>
        <dbReference type="EMBL" id="KAL5105721.1"/>
    </source>
</evidence>
<gene>
    <name evidence="3" type="ORF">TcWFU_002849</name>
</gene>
<evidence type="ECO:0000256" key="1">
    <source>
        <dbReference type="ARBA" id="ARBA00022741"/>
    </source>
</evidence>
<name>A0ABR4Q7R2_9CEST</name>
<dbReference type="EMBL" id="JAKROA010000007">
    <property type="protein sequence ID" value="KAL5105721.1"/>
    <property type="molecule type" value="Genomic_DNA"/>
</dbReference>
<evidence type="ECO:0000313" key="4">
    <source>
        <dbReference type="Proteomes" id="UP001651158"/>
    </source>
</evidence>
<dbReference type="InterPro" id="IPR027417">
    <property type="entry name" value="P-loop_NTPase"/>
</dbReference>
<dbReference type="SUPFAM" id="SSF52540">
    <property type="entry name" value="P-loop containing nucleoside triphosphate hydrolases"/>
    <property type="match status" value="1"/>
</dbReference>
<evidence type="ECO:0000256" key="2">
    <source>
        <dbReference type="ARBA" id="ARBA00023134"/>
    </source>
</evidence>
<dbReference type="PANTHER" id="PTHR24072">
    <property type="entry name" value="RHO FAMILY GTPASE"/>
    <property type="match status" value="1"/>
</dbReference>
<dbReference type="PROSITE" id="PS51419">
    <property type="entry name" value="RAB"/>
    <property type="match status" value="1"/>
</dbReference>
<dbReference type="InterPro" id="IPR005225">
    <property type="entry name" value="Small_GTP-bd"/>
</dbReference>
<proteinExistence type="predicted"/>
<reference evidence="3 4" key="1">
    <citation type="journal article" date="2022" name="Front. Cell. Infect. Microbiol.">
        <title>The Genomes of Two Strains of Taenia crassiceps the Animal Model for the Study of Human Cysticercosis.</title>
        <authorList>
            <person name="Bobes R.J."/>
            <person name="Estrada K."/>
            <person name="Rios-Valencia D.G."/>
            <person name="Calderon-Gallegos A."/>
            <person name="de la Torre P."/>
            <person name="Carrero J.C."/>
            <person name="Sanchez-Flores A."/>
            <person name="Laclette J.P."/>
        </authorList>
    </citation>
    <scope>NUCLEOTIDE SEQUENCE [LARGE SCALE GENOMIC DNA]</scope>
    <source>
        <strain evidence="3">WFUcys</strain>
    </source>
</reference>
<dbReference type="NCBIfam" id="TIGR00231">
    <property type="entry name" value="small_GTP"/>
    <property type="match status" value="1"/>
</dbReference>
<dbReference type="Gene3D" id="3.40.50.300">
    <property type="entry name" value="P-loop containing nucleotide triphosphate hydrolases"/>
    <property type="match status" value="1"/>
</dbReference>
<dbReference type="SMART" id="SM00173">
    <property type="entry name" value="RAS"/>
    <property type="match status" value="1"/>
</dbReference>
<organism evidence="3 4">
    <name type="scientific">Taenia crassiceps</name>
    <dbReference type="NCBI Taxonomy" id="6207"/>
    <lineage>
        <taxon>Eukaryota</taxon>
        <taxon>Metazoa</taxon>
        <taxon>Spiralia</taxon>
        <taxon>Lophotrochozoa</taxon>
        <taxon>Platyhelminthes</taxon>
        <taxon>Cestoda</taxon>
        <taxon>Eucestoda</taxon>
        <taxon>Cyclophyllidea</taxon>
        <taxon>Taeniidae</taxon>
        <taxon>Taenia</taxon>
    </lineage>
</organism>
<dbReference type="SMART" id="SM00174">
    <property type="entry name" value="RHO"/>
    <property type="match status" value="1"/>
</dbReference>
<dbReference type="Proteomes" id="UP001651158">
    <property type="component" value="Unassembled WGS sequence"/>
</dbReference>
<keyword evidence="2" id="KW-0342">GTP-binding</keyword>
<sequence>MTEIFVKCVVVGDGTVGKTCLILRYALGDLSSLGIYVPTVADTYSIKLRAGKFSILLNLWDTAGQQGYERLRQLSYPQTNIFLVCFAVNNTNSFENARDLWIPEVRHFCPDAQVLLVGTKVDERDVDGQLSCRSRQTICYSDGHQLARHLKVNGYVECSAITGEGVKTVFDTAIKLAVTSKKPLRRHACSIM</sequence>
<dbReference type="PROSITE" id="PS51420">
    <property type="entry name" value="RHO"/>
    <property type="match status" value="1"/>
</dbReference>
<dbReference type="PRINTS" id="PR00449">
    <property type="entry name" value="RASTRNSFRMNG"/>
</dbReference>
<dbReference type="Pfam" id="PF00071">
    <property type="entry name" value="Ras"/>
    <property type="match status" value="1"/>
</dbReference>
<keyword evidence="1" id="KW-0547">Nucleotide-binding</keyword>
<dbReference type="InterPro" id="IPR003578">
    <property type="entry name" value="Small_GTPase_Rho"/>
</dbReference>
<accession>A0ABR4Q7R2</accession>
<comment type="caution">
    <text evidence="3">The sequence shown here is derived from an EMBL/GenBank/DDBJ whole genome shotgun (WGS) entry which is preliminary data.</text>
</comment>
<dbReference type="CDD" id="cd00157">
    <property type="entry name" value="Rho"/>
    <property type="match status" value="1"/>
</dbReference>
<protein>
    <submittedName>
        <fullName evidence="3">Ras-related protein ced-10</fullName>
    </submittedName>
</protein>
<dbReference type="SMART" id="SM00175">
    <property type="entry name" value="RAB"/>
    <property type="match status" value="1"/>
</dbReference>